<dbReference type="EMBL" id="BMZI01000002">
    <property type="protein sequence ID" value="GHB13779.1"/>
    <property type="molecule type" value="Genomic_DNA"/>
</dbReference>
<keyword evidence="2" id="KW-1185">Reference proteome</keyword>
<name>A0ABQ3DUJ3_9GAMM</name>
<protein>
    <submittedName>
        <fullName evidence="1">Uncharacterized protein</fullName>
    </submittedName>
</protein>
<evidence type="ECO:0000313" key="2">
    <source>
        <dbReference type="Proteomes" id="UP000646745"/>
    </source>
</evidence>
<proteinExistence type="predicted"/>
<reference evidence="2" key="1">
    <citation type="journal article" date="2019" name="Int. J. Syst. Evol. Microbiol.">
        <title>The Global Catalogue of Microorganisms (GCM) 10K type strain sequencing project: providing services to taxonomists for standard genome sequencing and annotation.</title>
        <authorList>
            <consortium name="The Broad Institute Genomics Platform"/>
            <consortium name="The Broad Institute Genome Sequencing Center for Infectious Disease"/>
            <person name="Wu L."/>
            <person name="Ma J."/>
        </authorList>
    </citation>
    <scope>NUCLEOTIDE SEQUENCE [LARGE SCALE GENOMIC DNA]</scope>
    <source>
        <strain evidence="2">KCTC 32998</strain>
    </source>
</reference>
<accession>A0ABQ3DUJ3</accession>
<dbReference type="Proteomes" id="UP000646745">
    <property type="component" value="Unassembled WGS sequence"/>
</dbReference>
<sequence length="72" mass="8473">MVRIYDLASERFWDMDEEDPRRALVFKALQHYGGIDTIESRNQVNRAIVRGQHGLSYRDLCVSVTSIHDRKH</sequence>
<gene>
    <name evidence="1" type="ORF">GCM10009038_10080</name>
</gene>
<organism evidence="1 2">
    <name type="scientific">Salinicola rhizosphaerae</name>
    <dbReference type="NCBI Taxonomy" id="1443141"/>
    <lineage>
        <taxon>Bacteria</taxon>
        <taxon>Pseudomonadati</taxon>
        <taxon>Pseudomonadota</taxon>
        <taxon>Gammaproteobacteria</taxon>
        <taxon>Oceanospirillales</taxon>
        <taxon>Halomonadaceae</taxon>
        <taxon>Salinicola</taxon>
    </lineage>
</organism>
<comment type="caution">
    <text evidence="1">The sequence shown here is derived from an EMBL/GenBank/DDBJ whole genome shotgun (WGS) entry which is preliminary data.</text>
</comment>
<evidence type="ECO:0000313" key="1">
    <source>
        <dbReference type="EMBL" id="GHB13779.1"/>
    </source>
</evidence>